<organism evidence="2 3">
    <name type="scientific">Leucocoprinus leucothites</name>
    <dbReference type="NCBI Taxonomy" id="201217"/>
    <lineage>
        <taxon>Eukaryota</taxon>
        <taxon>Fungi</taxon>
        <taxon>Dikarya</taxon>
        <taxon>Basidiomycota</taxon>
        <taxon>Agaricomycotina</taxon>
        <taxon>Agaricomycetes</taxon>
        <taxon>Agaricomycetidae</taxon>
        <taxon>Agaricales</taxon>
        <taxon>Agaricineae</taxon>
        <taxon>Agaricaceae</taxon>
        <taxon>Leucocoprinus</taxon>
    </lineage>
</organism>
<gene>
    <name evidence="2" type="ORF">D9756_011020</name>
</gene>
<protein>
    <submittedName>
        <fullName evidence="2">Uncharacterized protein</fullName>
    </submittedName>
</protein>
<feature type="coiled-coil region" evidence="1">
    <location>
        <begin position="200"/>
        <end position="267"/>
    </location>
</feature>
<keyword evidence="1" id="KW-0175">Coiled coil</keyword>
<sequence>MRTLKARVTGYKQEIGTPLSDGLTGKWLIIQLGREAERRKEILMLSKRRNQNAIEIELKESLRRREEDIQAKLERFGNPAVDGTTTVDDLESRTRKLWALNTFMEALTRRVKDVEETESTTTEIRELRVQLEEIQNQQVEDGRNMSKQQKTTEQYLAKRQMLFSRKEECSRNIRDLGVLPEEALRTRENYTLSTRAFEQYNNFAEQRDQLLKRREELDKSAASIEDLVQILDQRKDETIERTFKQVAKNCEERRIDQDEEVDDEQNEETQQSTIDNYMGVSIKVSFNSKVDEHSAALGWAEVAGGFGDRCDYNFS</sequence>
<dbReference type="OrthoDB" id="5575062at2759"/>
<comment type="caution">
    <text evidence="2">The sequence shown here is derived from an EMBL/GenBank/DDBJ whole genome shotgun (WGS) entry which is preliminary data.</text>
</comment>
<evidence type="ECO:0000313" key="3">
    <source>
        <dbReference type="Proteomes" id="UP000559027"/>
    </source>
</evidence>
<name>A0A8H5CSE3_9AGAR</name>
<dbReference type="PANTHER" id="PTHR43977">
    <property type="entry name" value="STRUCTURAL MAINTENANCE OF CHROMOSOMES PROTEIN 3"/>
    <property type="match status" value="1"/>
</dbReference>
<evidence type="ECO:0000313" key="2">
    <source>
        <dbReference type="EMBL" id="KAF5346995.1"/>
    </source>
</evidence>
<evidence type="ECO:0000256" key="1">
    <source>
        <dbReference type="SAM" id="Coils"/>
    </source>
</evidence>
<keyword evidence="3" id="KW-1185">Reference proteome</keyword>
<accession>A0A8H5CSE3</accession>
<reference evidence="2 3" key="1">
    <citation type="journal article" date="2020" name="ISME J.">
        <title>Uncovering the hidden diversity of litter-decomposition mechanisms in mushroom-forming fungi.</title>
        <authorList>
            <person name="Floudas D."/>
            <person name="Bentzer J."/>
            <person name="Ahren D."/>
            <person name="Johansson T."/>
            <person name="Persson P."/>
            <person name="Tunlid A."/>
        </authorList>
    </citation>
    <scope>NUCLEOTIDE SEQUENCE [LARGE SCALE GENOMIC DNA]</scope>
    <source>
        <strain evidence="2 3">CBS 146.42</strain>
    </source>
</reference>
<dbReference type="AlphaFoldDB" id="A0A8H5CSE3"/>
<dbReference type="Proteomes" id="UP000559027">
    <property type="component" value="Unassembled WGS sequence"/>
</dbReference>
<dbReference type="EMBL" id="JAACJO010000028">
    <property type="protein sequence ID" value="KAF5346995.1"/>
    <property type="molecule type" value="Genomic_DNA"/>
</dbReference>
<proteinExistence type="predicted"/>